<evidence type="ECO:0000313" key="2">
    <source>
        <dbReference type="EMBL" id="WMV76612.1"/>
    </source>
</evidence>
<accession>A0ABY9QCH1</accession>
<gene>
    <name evidence="2" type="ORF">HSX42_01955</name>
</gene>
<dbReference type="EMBL" id="CP133461">
    <property type="protein sequence ID" value="WMV76612.1"/>
    <property type="molecule type" value="Genomic_DNA"/>
</dbReference>
<dbReference type="RefSeq" id="WP_311088716.1">
    <property type="nucleotide sequence ID" value="NZ_CP133461.1"/>
</dbReference>
<keyword evidence="3" id="KW-1185">Reference proteome</keyword>
<reference evidence="2 3" key="1">
    <citation type="submission" date="2023-08" db="EMBL/GenBank/DDBJ databases">
        <title>Complete genome sequence of Geobacillus thermodenitrificans K1041, a genetically tractable strain representative of the genus Geobacillus.</title>
        <authorList>
            <person name="Kani S."/>
            <person name="Suzuki H."/>
        </authorList>
    </citation>
    <scope>NUCLEOTIDE SEQUENCE [LARGE SCALE GENOMIC DNA]</scope>
    <source>
        <strain evidence="2 3">K1041</strain>
    </source>
</reference>
<sequence length="49" mass="5871">MDEAGERDREKTLIDQRKLNTHMAKPRGKKHPRSSLFLLLKTEKQVYFE</sequence>
<feature type="compositionally biased region" description="Basic and acidic residues" evidence="1">
    <location>
        <begin position="1"/>
        <end position="18"/>
    </location>
</feature>
<proteinExistence type="predicted"/>
<name>A0ABY9QCH1_GEOTD</name>
<evidence type="ECO:0000256" key="1">
    <source>
        <dbReference type="SAM" id="MobiDB-lite"/>
    </source>
</evidence>
<organism evidence="2 3">
    <name type="scientific">Geobacillus thermodenitrificans</name>
    <dbReference type="NCBI Taxonomy" id="33940"/>
    <lineage>
        <taxon>Bacteria</taxon>
        <taxon>Bacillati</taxon>
        <taxon>Bacillota</taxon>
        <taxon>Bacilli</taxon>
        <taxon>Bacillales</taxon>
        <taxon>Anoxybacillaceae</taxon>
        <taxon>Geobacillus</taxon>
    </lineage>
</organism>
<dbReference type="Proteomes" id="UP001297580">
    <property type="component" value="Chromosome"/>
</dbReference>
<evidence type="ECO:0000313" key="3">
    <source>
        <dbReference type="Proteomes" id="UP001297580"/>
    </source>
</evidence>
<protein>
    <submittedName>
        <fullName evidence="2">Uncharacterized protein</fullName>
    </submittedName>
</protein>
<feature type="region of interest" description="Disordered" evidence="1">
    <location>
        <begin position="1"/>
        <end position="32"/>
    </location>
</feature>